<protein>
    <submittedName>
        <fullName evidence="2">ABC transporter permease subunit</fullName>
    </submittedName>
</protein>
<keyword evidence="3" id="KW-1185">Reference proteome</keyword>
<dbReference type="EMBL" id="JBFNQN010000006">
    <property type="protein sequence ID" value="MEW9265245.1"/>
    <property type="molecule type" value="Genomic_DNA"/>
</dbReference>
<feature type="transmembrane region" description="Helical" evidence="1">
    <location>
        <begin position="161"/>
        <end position="183"/>
    </location>
</feature>
<keyword evidence="1" id="KW-0812">Transmembrane</keyword>
<dbReference type="RefSeq" id="WP_367638218.1">
    <property type="nucleotide sequence ID" value="NZ_JBFNQN010000006.1"/>
</dbReference>
<feature type="transmembrane region" description="Helical" evidence="1">
    <location>
        <begin position="190"/>
        <end position="208"/>
    </location>
</feature>
<feature type="transmembrane region" description="Helical" evidence="1">
    <location>
        <begin position="259"/>
        <end position="281"/>
    </location>
</feature>
<keyword evidence="1" id="KW-0472">Membrane</keyword>
<proteinExistence type="predicted"/>
<sequence>MSAAVGSPTPRTVVAGSGPSFARVVRAEWTKLLGLRSTHVVVVATVGLVGFLTHLSASASSGDPGFVPTRGLADVLPLAFLGVLVLGVLVGTGEYSTGTFRTTFAAVPRRVPVLLAQAVVTAAVALWTGVLSVAAAVLGILPAAASRAMTPDLAAAGVPALLLGSVVFLVGAGLLGLAVGALLRRPVPALVAAVVLLLVAPVVLSFAAEAGNDPMAVYDPENPPAATAAVNTVESFTPVGAGAALTNPGGGGLDGAPDLGAGGSALVLAAWVAVPLTVAAFRLRRRDLV</sequence>
<gene>
    <name evidence="2" type="ORF">AB1207_10850</name>
</gene>
<dbReference type="Proteomes" id="UP001555826">
    <property type="component" value="Unassembled WGS sequence"/>
</dbReference>
<name>A0ABV3P6J5_9ACTN</name>
<keyword evidence="1" id="KW-1133">Transmembrane helix</keyword>
<feature type="transmembrane region" description="Helical" evidence="1">
    <location>
        <begin position="33"/>
        <end position="55"/>
    </location>
</feature>
<accession>A0ABV3P6J5</accession>
<feature type="transmembrane region" description="Helical" evidence="1">
    <location>
        <begin position="75"/>
        <end position="93"/>
    </location>
</feature>
<reference evidence="2 3" key="1">
    <citation type="submission" date="2024-07" db="EMBL/GenBank/DDBJ databases">
        <authorList>
            <person name="Thanompreechachai J."/>
            <person name="Duangmal K."/>
        </authorList>
    </citation>
    <scope>NUCLEOTIDE SEQUENCE [LARGE SCALE GENOMIC DNA]</scope>
    <source>
        <strain evidence="2 3">KCTC 19886</strain>
    </source>
</reference>
<evidence type="ECO:0000256" key="1">
    <source>
        <dbReference type="SAM" id="Phobius"/>
    </source>
</evidence>
<evidence type="ECO:0000313" key="2">
    <source>
        <dbReference type="EMBL" id="MEW9265245.1"/>
    </source>
</evidence>
<organism evidence="2 3">
    <name type="scientific">Kineococcus endophyticus</name>
    <dbReference type="NCBI Taxonomy" id="1181883"/>
    <lineage>
        <taxon>Bacteria</taxon>
        <taxon>Bacillati</taxon>
        <taxon>Actinomycetota</taxon>
        <taxon>Actinomycetes</taxon>
        <taxon>Kineosporiales</taxon>
        <taxon>Kineosporiaceae</taxon>
        <taxon>Kineococcus</taxon>
    </lineage>
</organism>
<feature type="transmembrane region" description="Helical" evidence="1">
    <location>
        <begin position="114"/>
        <end position="141"/>
    </location>
</feature>
<evidence type="ECO:0000313" key="3">
    <source>
        <dbReference type="Proteomes" id="UP001555826"/>
    </source>
</evidence>
<comment type="caution">
    <text evidence="2">The sequence shown here is derived from an EMBL/GenBank/DDBJ whole genome shotgun (WGS) entry which is preliminary data.</text>
</comment>